<keyword evidence="3" id="KW-1185">Reference proteome</keyword>
<reference evidence="2 3" key="1">
    <citation type="journal article" date="2014" name="Nat. Genet.">
        <title>Genome and transcriptome of the porcine whipworm Trichuris suis.</title>
        <authorList>
            <person name="Jex A.R."/>
            <person name="Nejsum P."/>
            <person name="Schwarz E.M."/>
            <person name="Hu L."/>
            <person name="Young N.D."/>
            <person name="Hall R.S."/>
            <person name="Korhonen P.K."/>
            <person name="Liao S."/>
            <person name="Thamsborg S."/>
            <person name="Xia J."/>
            <person name="Xu P."/>
            <person name="Wang S."/>
            <person name="Scheerlinck J.P."/>
            <person name="Hofmann A."/>
            <person name="Sternberg P.W."/>
            <person name="Wang J."/>
            <person name="Gasser R.B."/>
        </authorList>
    </citation>
    <scope>NUCLEOTIDE SEQUENCE [LARGE SCALE GENOMIC DNA]</scope>
    <source>
        <strain evidence="2">DCEP-RM93F</strain>
        <strain evidence="1">DCEP-RM93M</strain>
    </source>
</reference>
<name>A0A085NB02_9BILA</name>
<organism evidence="2">
    <name type="scientific">Trichuris suis</name>
    <name type="common">pig whipworm</name>
    <dbReference type="NCBI Taxonomy" id="68888"/>
    <lineage>
        <taxon>Eukaryota</taxon>
        <taxon>Metazoa</taxon>
        <taxon>Ecdysozoa</taxon>
        <taxon>Nematoda</taxon>
        <taxon>Enoplea</taxon>
        <taxon>Dorylaimia</taxon>
        <taxon>Trichinellida</taxon>
        <taxon>Trichuridae</taxon>
        <taxon>Trichuris</taxon>
    </lineage>
</organism>
<accession>A0A085NB02</accession>
<protein>
    <submittedName>
        <fullName evidence="2">Uncharacterized protein</fullName>
    </submittedName>
</protein>
<sequence length="74" mass="8038">MADAVINLATGVKLDTRHKVCSRANDVSPARLGDGRYESLALLRKSFSHQARFACRSMIQTGRFSLPSSNGATK</sequence>
<gene>
    <name evidence="1" type="ORF">M513_02902</name>
    <name evidence="2" type="ORF">M514_02902</name>
</gene>
<dbReference type="EMBL" id="KL367522">
    <property type="protein sequence ID" value="KFD66648.1"/>
    <property type="molecule type" value="Genomic_DNA"/>
</dbReference>
<dbReference type="Proteomes" id="UP000030764">
    <property type="component" value="Unassembled WGS sequence"/>
</dbReference>
<dbReference type="EMBL" id="KL363195">
    <property type="protein sequence ID" value="KFD56124.1"/>
    <property type="molecule type" value="Genomic_DNA"/>
</dbReference>
<evidence type="ECO:0000313" key="1">
    <source>
        <dbReference type="EMBL" id="KFD56124.1"/>
    </source>
</evidence>
<dbReference type="AlphaFoldDB" id="A0A085NB02"/>
<proteinExistence type="predicted"/>
<evidence type="ECO:0000313" key="2">
    <source>
        <dbReference type="EMBL" id="KFD66648.1"/>
    </source>
</evidence>
<dbReference type="Proteomes" id="UP000030758">
    <property type="component" value="Unassembled WGS sequence"/>
</dbReference>
<evidence type="ECO:0000313" key="3">
    <source>
        <dbReference type="Proteomes" id="UP000030764"/>
    </source>
</evidence>